<dbReference type="EMBL" id="JXQW01000007">
    <property type="protein sequence ID" value="KIQ04893.1"/>
    <property type="molecule type" value="Genomic_DNA"/>
</dbReference>
<sequence>MLKMTRIDPPHWAPDYARHVTDYLGDDGEASQRAFEPLLERIHASLDERINAFVNDPRQCFGDEEQFPSRSRLSGQYYIGSQTFEGYRDDGDYQLWIQIRCLEEDAHESADYLGLEVICSFTPATGELLIEEGFNTSVI</sequence>
<evidence type="ECO:0000313" key="1">
    <source>
        <dbReference type="EMBL" id="KIQ04893.1"/>
    </source>
</evidence>
<dbReference type="OrthoDB" id="6939591at2"/>
<gene>
    <name evidence="1" type="ORF">RU08_04485</name>
</gene>
<reference evidence="1 2" key="1">
    <citation type="submission" date="2014-12" db="EMBL/GenBank/DDBJ databases">
        <title>16Stimator: statistical estimation of ribosomal gene copy numbers from draft genome assemblies.</title>
        <authorList>
            <person name="Perisin M.A."/>
            <person name="Vetter M."/>
            <person name="Gilbert J.A."/>
            <person name="Bergelson J."/>
        </authorList>
    </citation>
    <scope>NUCLEOTIDE SEQUENCE [LARGE SCALE GENOMIC DNA]</scope>
    <source>
        <strain evidence="1 2">MEJ086</strain>
    </source>
</reference>
<name>A0A0D0K8C1_9PSED</name>
<accession>A0A0D0K8C1</accession>
<organism evidence="1 2">
    <name type="scientific">Pseudomonas fulva</name>
    <dbReference type="NCBI Taxonomy" id="47880"/>
    <lineage>
        <taxon>Bacteria</taxon>
        <taxon>Pseudomonadati</taxon>
        <taxon>Pseudomonadota</taxon>
        <taxon>Gammaproteobacteria</taxon>
        <taxon>Pseudomonadales</taxon>
        <taxon>Pseudomonadaceae</taxon>
        <taxon>Pseudomonas</taxon>
    </lineage>
</organism>
<evidence type="ECO:0000313" key="2">
    <source>
        <dbReference type="Proteomes" id="UP000032068"/>
    </source>
</evidence>
<dbReference type="AlphaFoldDB" id="A0A0D0K8C1"/>
<comment type="caution">
    <text evidence="1">The sequence shown here is derived from an EMBL/GenBank/DDBJ whole genome shotgun (WGS) entry which is preliminary data.</text>
</comment>
<proteinExistence type="predicted"/>
<protein>
    <submittedName>
        <fullName evidence="1">Uncharacterized protein</fullName>
    </submittedName>
</protein>
<dbReference type="RefSeq" id="WP_042552607.1">
    <property type="nucleotide sequence ID" value="NZ_JXQW01000007.1"/>
</dbReference>
<dbReference type="Proteomes" id="UP000032068">
    <property type="component" value="Unassembled WGS sequence"/>
</dbReference>